<dbReference type="EMBL" id="CAFBMT010000024">
    <property type="protein sequence ID" value="CAB4952005.1"/>
    <property type="molecule type" value="Genomic_DNA"/>
</dbReference>
<dbReference type="EMBL" id="CAEZYF010000016">
    <property type="protein sequence ID" value="CAB4733802.1"/>
    <property type="molecule type" value="Genomic_DNA"/>
</dbReference>
<sequence>MAARTIHSPGTEILRAKALSTPSRVDILARLQRATSPLTAADLATAMAMHHTAVREHLALMLDAGLVRGAPLPIIGRGRPRTGYSAVELLDEAARYRALAGMLAHGVQAGLSARESGRVAGAQVSPQPGGAVVTLRDEAERLGFQPQVRVKGTVHNIVLKHCPFAALAVERPETVCDLHLGLAEGICELHDGVVVEGLKLADPRKGGCRITVRTAPAARRTT</sequence>
<dbReference type="Pfam" id="PF12840">
    <property type="entry name" value="HTH_20"/>
    <property type="match status" value="1"/>
</dbReference>
<evidence type="ECO:0000313" key="5">
    <source>
        <dbReference type="EMBL" id="CAB4952005.1"/>
    </source>
</evidence>
<dbReference type="EMBL" id="CAFBOL010000036">
    <property type="protein sequence ID" value="CAB4991806.1"/>
    <property type="molecule type" value="Genomic_DNA"/>
</dbReference>
<evidence type="ECO:0000313" key="6">
    <source>
        <dbReference type="EMBL" id="CAB4991806.1"/>
    </source>
</evidence>
<name>A0A6J6A8X5_9ZZZZ</name>
<evidence type="ECO:0000313" key="2">
    <source>
        <dbReference type="EMBL" id="CAB4733802.1"/>
    </source>
</evidence>
<dbReference type="EMBL" id="CAFAAV010000179">
    <property type="protein sequence ID" value="CAB4830492.1"/>
    <property type="molecule type" value="Genomic_DNA"/>
</dbReference>
<reference evidence="1" key="1">
    <citation type="submission" date="2020-05" db="EMBL/GenBank/DDBJ databases">
        <authorList>
            <person name="Chiriac C."/>
            <person name="Salcher M."/>
            <person name="Ghai R."/>
            <person name="Kavagutti S V."/>
        </authorList>
    </citation>
    <scope>NUCLEOTIDE SEQUENCE</scope>
</reference>
<protein>
    <submittedName>
        <fullName evidence="1">Unannotated protein</fullName>
    </submittedName>
</protein>
<dbReference type="EMBL" id="CAFBIY010000038">
    <property type="protein sequence ID" value="CAB4849468.1"/>
    <property type="molecule type" value="Genomic_DNA"/>
</dbReference>
<dbReference type="InterPro" id="IPR036390">
    <property type="entry name" value="WH_DNA-bd_sf"/>
</dbReference>
<dbReference type="AlphaFoldDB" id="A0A6J6A8X5"/>
<dbReference type="CDD" id="cd00090">
    <property type="entry name" value="HTH_ARSR"/>
    <property type="match status" value="1"/>
</dbReference>
<evidence type="ECO:0000313" key="1">
    <source>
        <dbReference type="EMBL" id="CAB4364604.1"/>
    </source>
</evidence>
<gene>
    <name evidence="2" type="ORF">UFOPK2656_02322</name>
    <name evidence="3" type="ORF">UFOPK3099_02033</name>
    <name evidence="4" type="ORF">UFOPK3267_00927</name>
    <name evidence="5" type="ORF">UFOPK3651_02919</name>
    <name evidence="6" type="ORF">UFOPK3931_01518</name>
    <name evidence="1" type="ORF">UFOPK4189_02363</name>
</gene>
<evidence type="ECO:0000313" key="3">
    <source>
        <dbReference type="EMBL" id="CAB4830492.1"/>
    </source>
</evidence>
<dbReference type="InterPro" id="IPR036388">
    <property type="entry name" value="WH-like_DNA-bd_sf"/>
</dbReference>
<dbReference type="EMBL" id="CAESGF010000015">
    <property type="protein sequence ID" value="CAB4364604.1"/>
    <property type="molecule type" value="Genomic_DNA"/>
</dbReference>
<dbReference type="SUPFAM" id="SSF46785">
    <property type="entry name" value="Winged helix' DNA-binding domain"/>
    <property type="match status" value="1"/>
</dbReference>
<accession>A0A6J6A8X5</accession>
<organism evidence="1">
    <name type="scientific">freshwater metagenome</name>
    <dbReference type="NCBI Taxonomy" id="449393"/>
    <lineage>
        <taxon>unclassified sequences</taxon>
        <taxon>metagenomes</taxon>
        <taxon>ecological metagenomes</taxon>
    </lineage>
</organism>
<evidence type="ECO:0000313" key="4">
    <source>
        <dbReference type="EMBL" id="CAB4849468.1"/>
    </source>
</evidence>
<proteinExistence type="predicted"/>
<dbReference type="Gene3D" id="1.10.10.10">
    <property type="entry name" value="Winged helix-like DNA-binding domain superfamily/Winged helix DNA-binding domain"/>
    <property type="match status" value="1"/>
</dbReference>
<dbReference type="InterPro" id="IPR011991">
    <property type="entry name" value="ArsR-like_HTH"/>
</dbReference>